<dbReference type="PANTHER" id="PTHR22893:SF98">
    <property type="entry name" value="OXIDOREDUCTASE"/>
    <property type="match status" value="1"/>
</dbReference>
<dbReference type="Proteomes" id="UP000640485">
    <property type="component" value="Unassembled WGS sequence"/>
</dbReference>
<comment type="caution">
    <text evidence="5">The sequence shown here is derived from an EMBL/GenBank/DDBJ whole genome shotgun (WGS) entry which is preliminary data.</text>
</comment>
<dbReference type="AlphaFoldDB" id="A0A934VY93"/>
<name>A0A934VY93_9RHOB</name>
<feature type="domain" description="NADH:flavin oxidoreductase/NADH oxidase N-terminal" evidence="4">
    <location>
        <begin position="4"/>
        <end position="328"/>
    </location>
</feature>
<proteinExistence type="inferred from homology"/>
<evidence type="ECO:0000256" key="2">
    <source>
        <dbReference type="ARBA" id="ARBA00005979"/>
    </source>
</evidence>
<dbReference type="GO" id="GO:0005829">
    <property type="term" value="C:cytosol"/>
    <property type="evidence" value="ECO:0007669"/>
    <property type="project" value="UniProtKB-ARBA"/>
</dbReference>
<accession>A0A934VY93</accession>
<organism evidence="5 6">
    <name type="scientific">Paracoccus caeni</name>
    <dbReference type="NCBI Taxonomy" id="657651"/>
    <lineage>
        <taxon>Bacteria</taxon>
        <taxon>Pseudomonadati</taxon>
        <taxon>Pseudomonadota</taxon>
        <taxon>Alphaproteobacteria</taxon>
        <taxon>Rhodobacterales</taxon>
        <taxon>Paracoccaceae</taxon>
        <taxon>Paracoccus</taxon>
    </lineage>
</organism>
<dbReference type="CDD" id="cd02933">
    <property type="entry name" value="OYE_like_FMN"/>
    <property type="match status" value="1"/>
</dbReference>
<dbReference type="SUPFAM" id="SSF51395">
    <property type="entry name" value="FMN-linked oxidoreductases"/>
    <property type="match status" value="1"/>
</dbReference>
<dbReference type="InterPro" id="IPR045247">
    <property type="entry name" value="Oye-like"/>
</dbReference>
<evidence type="ECO:0000256" key="3">
    <source>
        <dbReference type="ARBA" id="ARBA00023002"/>
    </source>
</evidence>
<reference evidence="5" key="1">
    <citation type="submission" date="2021-01" db="EMBL/GenBank/DDBJ databases">
        <title>Paracoccus amoyensis sp. nov., isolated from the surface seawater along the coast of Xiamen Island, China.</title>
        <authorList>
            <person name="Lyu L."/>
        </authorList>
    </citation>
    <scope>NUCLEOTIDE SEQUENCE</scope>
    <source>
        <strain evidence="5">MJ17</strain>
    </source>
</reference>
<dbReference type="Pfam" id="PF00724">
    <property type="entry name" value="Oxidored_FMN"/>
    <property type="match status" value="1"/>
</dbReference>
<sequence length="356" mass="38044">MTTLFDPLPLGPLLLKNRIVMAPLTRSRASEGRVPNAMMAEYYRQRAGAGLILTEATSVTPMGVGYADTPGIWSDEQVEGWKLVTDAVHQAGGLIALQLWHVGRISAPLFLDGALPVAPSAVQPAGHVSLVRPKQDYETPRALETDEIADVVATYRKAAENALKAGFDGIEIHAANGYLIDQFLQDSTNLRDDRYGGPIANRVRFLTEIADAVIPVWGADRVGLHLSPRGDDHDMGDSDPKALFSHVAAEMAARGIAYICIREYPAEDSVLPDIKAAFGGVVIANEGLTPQTAAKLLADGSVDAVAFGSDFIATPDLPERIKLGLPLNQIDKTTFYSGGASGYTDYPTHPATEAAE</sequence>
<dbReference type="PANTHER" id="PTHR22893">
    <property type="entry name" value="NADH OXIDOREDUCTASE-RELATED"/>
    <property type="match status" value="1"/>
</dbReference>
<comment type="cofactor">
    <cofactor evidence="1">
        <name>FMN</name>
        <dbReference type="ChEBI" id="CHEBI:58210"/>
    </cofactor>
</comment>
<dbReference type="Gene3D" id="3.20.20.70">
    <property type="entry name" value="Aldolase class I"/>
    <property type="match status" value="1"/>
</dbReference>
<dbReference type="GO" id="GO:0010181">
    <property type="term" value="F:FMN binding"/>
    <property type="evidence" value="ECO:0007669"/>
    <property type="project" value="InterPro"/>
</dbReference>
<dbReference type="GO" id="GO:0016628">
    <property type="term" value="F:oxidoreductase activity, acting on the CH-CH group of donors, NAD or NADP as acceptor"/>
    <property type="evidence" value="ECO:0007669"/>
    <property type="project" value="UniProtKB-ARBA"/>
</dbReference>
<dbReference type="EMBL" id="JAEPRQ010000002">
    <property type="protein sequence ID" value="MBK4215747.1"/>
    <property type="molecule type" value="Genomic_DNA"/>
</dbReference>
<keyword evidence="3" id="KW-0560">Oxidoreductase</keyword>
<dbReference type="InterPro" id="IPR013785">
    <property type="entry name" value="Aldolase_TIM"/>
</dbReference>
<dbReference type="FunFam" id="3.20.20.70:FF:000059">
    <property type="entry name" value="N-ethylmaleimide reductase, FMN-linked"/>
    <property type="match status" value="1"/>
</dbReference>
<protein>
    <submittedName>
        <fullName evidence="5">Alkene reductase</fullName>
    </submittedName>
</protein>
<gene>
    <name evidence="5" type="ORF">JJJ17_07405</name>
</gene>
<keyword evidence="6" id="KW-1185">Reference proteome</keyword>
<comment type="similarity">
    <text evidence="2">Belongs to the NADH:flavin oxidoreductase/NADH oxidase family.</text>
</comment>
<evidence type="ECO:0000313" key="5">
    <source>
        <dbReference type="EMBL" id="MBK4215747.1"/>
    </source>
</evidence>
<evidence type="ECO:0000313" key="6">
    <source>
        <dbReference type="Proteomes" id="UP000640485"/>
    </source>
</evidence>
<dbReference type="RefSeq" id="WP_200685062.1">
    <property type="nucleotide sequence ID" value="NZ_JAEPRQ010000002.1"/>
</dbReference>
<evidence type="ECO:0000256" key="1">
    <source>
        <dbReference type="ARBA" id="ARBA00001917"/>
    </source>
</evidence>
<dbReference type="InterPro" id="IPR001155">
    <property type="entry name" value="OxRdtase_FMN_N"/>
</dbReference>
<evidence type="ECO:0000259" key="4">
    <source>
        <dbReference type="Pfam" id="PF00724"/>
    </source>
</evidence>